<keyword evidence="2" id="KW-1185">Reference proteome</keyword>
<proteinExistence type="predicted"/>
<reference evidence="1" key="2">
    <citation type="submission" date="2018-10" db="UniProtKB">
        <authorList>
            <consortium name="EnsemblPlants"/>
        </authorList>
    </citation>
    <scope>IDENTIFICATION</scope>
</reference>
<dbReference type="EnsemblPlants" id="TraesCS2A02G228500.1">
    <property type="protein sequence ID" value="TraesCS2A02G228500.1"/>
    <property type="gene ID" value="TraesCS2A02G228500"/>
</dbReference>
<name>A0A3B6AVZ8_WHEAT</name>
<dbReference type="Gramene" id="TraesCS2A02G228500.1">
    <property type="protein sequence ID" value="TraesCS2A02G228500.1"/>
    <property type="gene ID" value="TraesCS2A02G228500"/>
</dbReference>
<dbReference type="Gramene" id="TraesNOR2A03G00671100.1">
    <property type="protein sequence ID" value="TraesNOR2A03G00671100.1"/>
    <property type="gene ID" value="TraesNOR2A03G00671100"/>
</dbReference>
<dbReference type="OMA" id="HNGNVEH"/>
<dbReference type="Gramene" id="TraesCS2A03G0501900.1">
    <property type="protein sequence ID" value="TraesCS2A03G0501900.1.CDS"/>
    <property type="gene ID" value="TraesCS2A03G0501900"/>
</dbReference>
<organism evidence="1">
    <name type="scientific">Triticum aestivum</name>
    <name type="common">Wheat</name>
    <dbReference type="NCBI Taxonomy" id="4565"/>
    <lineage>
        <taxon>Eukaryota</taxon>
        <taxon>Viridiplantae</taxon>
        <taxon>Streptophyta</taxon>
        <taxon>Embryophyta</taxon>
        <taxon>Tracheophyta</taxon>
        <taxon>Spermatophyta</taxon>
        <taxon>Magnoliopsida</taxon>
        <taxon>Liliopsida</taxon>
        <taxon>Poales</taxon>
        <taxon>Poaceae</taxon>
        <taxon>BOP clade</taxon>
        <taxon>Pooideae</taxon>
        <taxon>Triticodae</taxon>
        <taxon>Triticeae</taxon>
        <taxon>Triticinae</taxon>
        <taxon>Triticum</taxon>
    </lineage>
</organism>
<dbReference type="Gramene" id="TraesPARA_EIv1.0_0413940.1">
    <property type="protein sequence ID" value="TraesPARA_EIv1.0_0413940.1.CDS"/>
    <property type="gene ID" value="TraesPARA_EIv1.0_0413940"/>
</dbReference>
<reference evidence="1" key="1">
    <citation type="submission" date="2018-08" db="EMBL/GenBank/DDBJ databases">
        <authorList>
            <person name="Rossello M."/>
        </authorList>
    </citation>
    <scope>NUCLEOTIDE SEQUENCE [LARGE SCALE GENOMIC DNA]</scope>
    <source>
        <strain evidence="1">cv. Chinese Spring</strain>
    </source>
</reference>
<dbReference type="AlphaFoldDB" id="A0A3B6AVZ8"/>
<dbReference type="Proteomes" id="UP000019116">
    <property type="component" value="Chromosome 2A"/>
</dbReference>
<dbReference type="Gramene" id="TraesWEE_scaffold_045030_01G000100.1">
    <property type="protein sequence ID" value="TraesWEE_scaffold_045030_01G000100.1"/>
    <property type="gene ID" value="TraesWEE_scaffold_045030_01G000100"/>
</dbReference>
<dbReference type="Gramene" id="TraesCAD_scaffold_137942_01G000100.1">
    <property type="protein sequence ID" value="TraesCAD_scaffold_137942_01G000100.1"/>
    <property type="gene ID" value="TraesCAD_scaffold_137942_01G000100"/>
</dbReference>
<evidence type="ECO:0000313" key="2">
    <source>
        <dbReference type="Proteomes" id="UP000019116"/>
    </source>
</evidence>
<protein>
    <submittedName>
        <fullName evidence="1">Uncharacterized protein</fullName>
    </submittedName>
</protein>
<evidence type="ECO:0000313" key="1">
    <source>
        <dbReference type="EnsemblPlants" id="TraesCS2A02G228500.1"/>
    </source>
</evidence>
<dbReference type="Gramene" id="TraesJAG2A03G00663160.1">
    <property type="protein sequence ID" value="TraesJAG2A03G00663160.1"/>
    <property type="gene ID" value="TraesJAG2A03G00663160"/>
</dbReference>
<accession>A0A3B6AVZ8</accession>
<sequence length="71" mass="7062">MSPQGAGDPVVGVPNCGAAQSCYWAMSLGVALCCGPAAPSGPASVTYVVLTVGFSVDHNGNVEHELMRLGG</sequence>